<dbReference type="Proteomes" id="UP000248021">
    <property type="component" value="Unassembled WGS sequence"/>
</dbReference>
<dbReference type="RefSeq" id="WP_068184792.1">
    <property type="nucleotide sequence ID" value="NZ_JAHBRY010000004.1"/>
</dbReference>
<proteinExistence type="predicted"/>
<evidence type="ECO:0000313" key="2">
    <source>
        <dbReference type="Proteomes" id="UP000248021"/>
    </source>
</evidence>
<sequence length="155" mass="17931">MVRIFVDMDGVLANFDAHHEAVFGIRPDKKVDNVNWQQVRDHKGFYAGIPPMDDMMELWNFVTKHDPYRIVLTGIPYSVEEAESNKRGWIAKHLGDHVEVRCCKSRDKSLHAEPGDILIDDWDKYRHLWVKRGGTWITHTSATNTIAELTKIFGD</sequence>
<reference evidence="1 2" key="1">
    <citation type="submission" date="2018-05" db="EMBL/GenBank/DDBJ databases">
        <title>Genomic Encyclopedia of Type Strains, Phase IV (KMG-IV): sequencing the most valuable type-strain genomes for metagenomic binning, comparative biology and taxonomic classification.</title>
        <authorList>
            <person name="Goeker M."/>
        </authorList>
    </citation>
    <scope>NUCLEOTIDE SEQUENCE [LARGE SCALE GENOMIC DNA]</scope>
    <source>
        <strain evidence="1 2">DSM 6462</strain>
    </source>
</reference>
<dbReference type="AlphaFoldDB" id="A0A2V3TTT7"/>
<dbReference type="SUPFAM" id="SSF56784">
    <property type="entry name" value="HAD-like"/>
    <property type="match status" value="1"/>
</dbReference>
<dbReference type="OrthoDB" id="1654944at2"/>
<dbReference type="EMBL" id="QJJK01000021">
    <property type="protein sequence ID" value="PXW51151.1"/>
    <property type="molecule type" value="Genomic_DNA"/>
</dbReference>
<evidence type="ECO:0000313" key="1">
    <source>
        <dbReference type="EMBL" id="PXW51151.1"/>
    </source>
</evidence>
<comment type="caution">
    <text evidence="1">The sequence shown here is derived from an EMBL/GenBank/DDBJ whole genome shotgun (WGS) entry which is preliminary data.</text>
</comment>
<dbReference type="InterPro" id="IPR036412">
    <property type="entry name" value="HAD-like_sf"/>
</dbReference>
<keyword evidence="2" id="KW-1185">Reference proteome</keyword>
<organism evidence="1 2">
    <name type="scientific">Chelatococcus asaccharovorans</name>
    <dbReference type="NCBI Taxonomy" id="28210"/>
    <lineage>
        <taxon>Bacteria</taxon>
        <taxon>Pseudomonadati</taxon>
        <taxon>Pseudomonadota</taxon>
        <taxon>Alphaproteobacteria</taxon>
        <taxon>Hyphomicrobiales</taxon>
        <taxon>Chelatococcaceae</taxon>
        <taxon>Chelatococcus</taxon>
    </lineage>
</organism>
<accession>A0A2V3TTT7</accession>
<protein>
    <submittedName>
        <fullName evidence="1">Uncharacterized protein</fullName>
    </submittedName>
</protein>
<dbReference type="InterPro" id="IPR023214">
    <property type="entry name" value="HAD_sf"/>
</dbReference>
<gene>
    <name evidence="1" type="ORF">C7450_12142</name>
</gene>
<name>A0A2V3TTT7_9HYPH</name>
<dbReference type="Gene3D" id="3.40.50.1000">
    <property type="entry name" value="HAD superfamily/HAD-like"/>
    <property type="match status" value="1"/>
</dbReference>